<gene>
    <name evidence="1" type="ORF">PHYPA_016337</name>
</gene>
<protein>
    <submittedName>
        <fullName evidence="1 2">Uncharacterized protein</fullName>
    </submittedName>
</protein>
<dbReference type="AlphaFoldDB" id="A0A2K1JQZ0"/>
<reference evidence="1 3" key="1">
    <citation type="journal article" date="2008" name="Science">
        <title>The Physcomitrella genome reveals evolutionary insights into the conquest of land by plants.</title>
        <authorList>
            <person name="Rensing S."/>
            <person name="Lang D."/>
            <person name="Zimmer A."/>
            <person name="Terry A."/>
            <person name="Salamov A."/>
            <person name="Shapiro H."/>
            <person name="Nishiyama T."/>
            <person name="Perroud P.-F."/>
            <person name="Lindquist E."/>
            <person name="Kamisugi Y."/>
            <person name="Tanahashi T."/>
            <person name="Sakakibara K."/>
            <person name="Fujita T."/>
            <person name="Oishi K."/>
            <person name="Shin-I T."/>
            <person name="Kuroki Y."/>
            <person name="Toyoda A."/>
            <person name="Suzuki Y."/>
            <person name="Hashimoto A."/>
            <person name="Yamaguchi K."/>
            <person name="Sugano A."/>
            <person name="Kohara Y."/>
            <person name="Fujiyama A."/>
            <person name="Anterola A."/>
            <person name="Aoki S."/>
            <person name="Ashton N."/>
            <person name="Barbazuk W.B."/>
            <person name="Barker E."/>
            <person name="Bennetzen J."/>
            <person name="Bezanilla M."/>
            <person name="Blankenship R."/>
            <person name="Cho S.H."/>
            <person name="Dutcher S."/>
            <person name="Estelle M."/>
            <person name="Fawcett J.A."/>
            <person name="Gundlach H."/>
            <person name="Hanada K."/>
            <person name="Heyl A."/>
            <person name="Hicks K.A."/>
            <person name="Hugh J."/>
            <person name="Lohr M."/>
            <person name="Mayer K."/>
            <person name="Melkozernov A."/>
            <person name="Murata T."/>
            <person name="Nelson D."/>
            <person name="Pils B."/>
            <person name="Prigge M."/>
            <person name="Reiss B."/>
            <person name="Renner T."/>
            <person name="Rombauts S."/>
            <person name="Rushton P."/>
            <person name="Sanderfoot A."/>
            <person name="Schween G."/>
            <person name="Shiu S.-H."/>
            <person name="Stueber K."/>
            <person name="Theodoulou F.L."/>
            <person name="Tu H."/>
            <person name="Van de Peer Y."/>
            <person name="Verrier P.J."/>
            <person name="Waters E."/>
            <person name="Wood A."/>
            <person name="Yang L."/>
            <person name="Cove D."/>
            <person name="Cuming A."/>
            <person name="Hasebe M."/>
            <person name="Lucas S."/>
            <person name="Mishler D.B."/>
            <person name="Reski R."/>
            <person name="Grigoriev I."/>
            <person name="Quatrano R.S."/>
            <person name="Boore J.L."/>
        </authorList>
    </citation>
    <scope>NUCLEOTIDE SEQUENCE [LARGE SCALE GENOMIC DNA]</scope>
    <source>
        <strain evidence="2 3">cv. Gransden 2004</strain>
    </source>
</reference>
<organism evidence="1">
    <name type="scientific">Physcomitrium patens</name>
    <name type="common">Spreading-leaved earth moss</name>
    <name type="synonym">Physcomitrella patens</name>
    <dbReference type="NCBI Taxonomy" id="3218"/>
    <lineage>
        <taxon>Eukaryota</taxon>
        <taxon>Viridiplantae</taxon>
        <taxon>Streptophyta</taxon>
        <taxon>Embryophyta</taxon>
        <taxon>Bryophyta</taxon>
        <taxon>Bryophytina</taxon>
        <taxon>Bryopsida</taxon>
        <taxon>Funariidae</taxon>
        <taxon>Funariales</taxon>
        <taxon>Funariaceae</taxon>
        <taxon>Physcomitrium</taxon>
    </lineage>
</organism>
<dbReference type="Proteomes" id="UP000006727">
    <property type="component" value="Chromosome 12"/>
</dbReference>
<accession>A0A2K1JQZ0</accession>
<name>A0A2K1JQZ0_PHYPA</name>
<reference evidence="1 3" key="2">
    <citation type="journal article" date="2018" name="Plant J.">
        <title>The Physcomitrella patens chromosome-scale assembly reveals moss genome structure and evolution.</title>
        <authorList>
            <person name="Lang D."/>
            <person name="Ullrich K.K."/>
            <person name="Murat F."/>
            <person name="Fuchs J."/>
            <person name="Jenkins J."/>
            <person name="Haas F.B."/>
            <person name="Piednoel M."/>
            <person name="Gundlach H."/>
            <person name="Van Bel M."/>
            <person name="Meyberg R."/>
            <person name="Vives C."/>
            <person name="Morata J."/>
            <person name="Symeonidi A."/>
            <person name="Hiss M."/>
            <person name="Muchero W."/>
            <person name="Kamisugi Y."/>
            <person name="Saleh O."/>
            <person name="Blanc G."/>
            <person name="Decker E.L."/>
            <person name="van Gessel N."/>
            <person name="Grimwood J."/>
            <person name="Hayes R.D."/>
            <person name="Graham S.W."/>
            <person name="Gunter L.E."/>
            <person name="McDaniel S.F."/>
            <person name="Hoernstein S.N.W."/>
            <person name="Larsson A."/>
            <person name="Li F.W."/>
            <person name="Perroud P.F."/>
            <person name="Phillips J."/>
            <person name="Ranjan P."/>
            <person name="Rokshar D.S."/>
            <person name="Rothfels C.J."/>
            <person name="Schneider L."/>
            <person name="Shu S."/>
            <person name="Stevenson D.W."/>
            <person name="Thummler F."/>
            <person name="Tillich M."/>
            <person name="Villarreal Aguilar J.C."/>
            <person name="Widiez T."/>
            <person name="Wong G.K."/>
            <person name="Wymore A."/>
            <person name="Zhang Y."/>
            <person name="Zimmer A.D."/>
            <person name="Quatrano R.S."/>
            <person name="Mayer K.F.X."/>
            <person name="Goodstein D."/>
            <person name="Casacuberta J.M."/>
            <person name="Vandepoele K."/>
            <person name="Reski R."/>
            <person name="Cuming A.C."/>
            <person name="Tuskan G.A."/>
            <person name="Maumus F."/>
            <person name="Salse J."/>
            <person name="Schmutz J."/>
            <person name="Rensing S.A."/>
        </authorList>
    </citation>
    <scope>NUCLEOTIDE SEQUENCE [LARGE SCALE GENOMIC DNA]</scope>
    <source>
        <strain evidence="2 3">cv. Gransden 2004</strain>
    </source>
</reference>
<dbReference type="EMBL" id="ABEU02000012">
    <property type="protein sequence ID" value="PNR43954.1"/>
    <property type="molecule type" value="Genomic_DNA"/>
</dbReference>
<keyword evidence="3" id="KW-1185">Reference proteome</keyword>
<reference evidence="2" key="3">
    <citation type="submission" date="2020-12" db="UniProtKB">
        <authorList>
            <consortium name="EnsemblPlants"/>
        </authorList>
    </citation>
    <scope>IDENTIFICATION</scope>
</reference>
<evidence type="ECO:0000313" key="1">
    <source>
        <dbReference type="EMBL" id="PNR43954.1"/>
    </source>
</evidence>
<sequence length="49" mass="5718">MDLTKTKDISDLDIAETKNQCHQKHRAKAIFQLLFIPKLCHNIIEILDL</sequence>
<proteinExistence type="predicted"/>
<dbReference type="Gramene" id="Pp3c12_15600V3.1">
    <property type="protein sequence ID" value="Pp3c12_15600V3.1"/>
    <property type="gene ID" value="Pp3c12_15600"/>
</dbReference>
<evidence type="ECO:0000313" key="3">
    <source>
        <dbReference type="Proteomes" id="UP000006727"/>
    </source>
</evidence>
<dbReference type="EnsemblPlants" id="Pp3c12_15600V3.1">
    <property type="protein sequence ID" value="Pp3c12_15600V3.1"/>
    <property type="gene ID" value="Pp3c12_15600"/>
</dbReference>
<evidence type="ECO:0000313" key="2">
    <source>
        <dbReference type="EnsemblPlants" id="Pp3c12_15600V3.1"/>
    </source>
</evidence>
<dbReference type="InParanoid" id="A0A2K1JQZ0"/>